<dbReference type="GO" id="GO:0006508">
    <property type="term" value="P:proteolysis"/>
    <property type="evidence" value="ECO:0007669"/>
    <property type="project" value="UniProtKB-KW"/>
</dbReference>
<dbReference type="CDD" id="cd03408">
    <property type="entry name" value="SPFH_like_u1"/>
    <property type="match status" value="1"/>
</dbReference>
<keyword evidence="5" id="KW-1185">Reference proteome</keyword>
<accession>A0A1M5BJX9</accession>
<feature type="region of interest" description="Disordered" evidence="1">
    <location>
        <begin position="279"/>
        <end position="304"/>
    </location>
</feature>
<name>A0A1M5BJX9_9BACT</name>
<keyword evidence="4" id="KW-0645">Protease</keyword>
<dbReference type="InterPro" id="IPR036013">
    <property type="entry name" value="Band_7/SPFH_dom_sf"/>
</dbReference>
<gene>
    <name evidence="4" type="ORF">SAMN02745206_01967</name>
</gene>
<feature type="domain" description="SPFH" evidence="3">
    <location>
        <begin position="31"/>
        <end position="233"/>
    </location>
</feature>
<dbReference type="AlphaFoldDB" id="A0A1M5BJX9"/>
<dbReference type="STRING" id="1121391.SAMN02745206_01967"/>
<proteinExistence type="predicted"/>
<dbReference type="PANTHER" id="PTHR37826:SF2">
    <property type="entry name" value="ZINC-RIBBON DOMAIN-CONTAINING PROTEIN"/>
    <property type="match status" value="1"/>
</dbReference>
<dbReference type="InterPro" id="IPR033880">
    <property type="entry name" value="SPFH_YdjI"/>
</dbReference>
<dbReference type="OrthoDB" id="9764015at2"/>
<dbReference type="GO" id="GO:0008233">
    <property type="term" value="F:peptidase activity"/>
    <property type="evidence" value="ECO:0007669"/>
    <property type="project" value="UniProtKB-KW"/>
</dbReference>
<protein>
    <submittedName>
        <fullName evidence="4">Membrane protease subunit, stomatin/prohibitin family, contains C-terminal Zn-ribbon domain</fullName>
    </submittedName>
</protein>
<dbReference type="SUPFAM" id="SSF117892">
    <property type="entry name" value="Band 7/SPFH domain"/>
    <property type="match status" value="1"/>
</dbReference>
<evidence type="ECO:0000259" key="3">
    <source>
        <dbReference type="Pfam" id="PF13421"/>
    </source>
</evidence>
<keyword evidence="4" id="KW-0378">Hydrolase</keyword>
<evidence type="ECO:0000313" key="4">
    <source>
        <dbReference type="EMBL" id="SHF42758.1"/>
    </source>
</evidence>
<dbReference type="Gene3D" id="3.30.479.30">
    <property type="entry name" value="Band 7 domain"/>
    <property type="match status" value="1"/>
</dbReference>
<dbReference type="Pfam" id="PF12773">
    <property type="entry name" value="DZR"/>
    <property type="match status" value="1"/>
</dbReference>
<dbReference type="EMBL" id="FQVB01000017">
    <property type="protein sequence ID" value="SHF42758.1"/>
    <property type="molecule type" value="Genomic_DNA"/>
</dbReference>
<evidence type="ECO:0000259" key="2">
    <source>
        <dbReference type="Pfam" id="PF12773"/>
    </source>
</evidence>
<dbReference type="PANTHER" id="PTHR37826">
    <property type="entry name" value="FLOTILLIN BAND_7_5 DOMAIN PROTEIN"/>
    <property type="match status" value="1"/>
</dbReference>
<feature type="domain" description="DZANK-type" evidence="2">
    <location>
        <begin position="304"/>
        <end position="349"/>
    </location>
</feature>
<evidence type="ECO:0000256" key="1">
    <source>
        <dbReference type="SAM" id="MobiDB-lite"/>
    </source>
</evidence>
<dbReference type="InterPro" id="IPR025874">
    <property type="entry name" value="DZR"/>
</dbReference>
<sequence>MGTHNLVFLEVIEWFDPTGREMLHRIPEEGSGEIKFGAQLTVRESQAAVLFYQGKAVHGFGPGRHTLKTANIPILTKLLSLPWAFTSPLRAEVYFVNTKVFTNLKWGTRDPVAFKDRELGLIRLRAHGIYNVRIVQPLLFINRLVGTLGRFSTEDVEEYLSRVIVSRLNDFMGEELTTILDLPGRYDQWAERLRARLAEDLAHFGMSLTHLYINAITPPPEVQQAMDDRSKLGLFDDLNKLLKLKAATALEKAAENPGAAGEGAGLGLAFMMPGLLGRALTQDAPDPGKETTSPGGPQPPGAACPDCGRSVPDDARFCPFCGHHLVVFDQCPYCGKNVPPNARFCPRCGNAVAEKPREKKCGNCGAVNLPQAAFCDQCGERL</sequence>
<reference evidence="5" key="1">
    <citation type="submission" date="2016-11" db="EMBL/GenBank/DDBJ databases">
        <authorList>
            <person name="Varghese N."/>
            <person name="Submissions S."/>
        </authorList>
    </citation>
    <scope>NUCLEOTIDE SEQUENCE [LARGE SCALE GENOMIC DNA]</scope>
    <source>
        <strain evidence="5">DSM 9756</strain>
    </source>
</reference>
<organism evidence="4 5">
    <name type="scientific">Desulfacinum infernum DSM 9756</name>
    <dbReference type="NCBI Taxonomy" id="1121391"/>
    <lineage>
        <taxon>Bacteria</taxon>
        <taxon>Pseudomonadati</taxon>
        <taxon>Thermodesulfobacteriota</taxon>
        <taxon>Syntrophobacteria</taxon>
        <taxon>Syntrophobacterales</taxon>
        <taxon>Syntrophobacteraceae</taxon>
        <taxon>Desulfacinum</taxon>
    </lineage>
</organism>
<evidence type="ECO:0000313" key="5">
    <source>
        <dbReference type="Proteomes" id="UP000184076"/>
    </source>
</evidence>
<dbReference type="RefSeq" id="WP_073038825.1">
    <property type="nucleotide sequence ID" value="NZ_FQVB01000017.1"/>
</dbReference>
<dbReference type="Pfam" id="PF13421">
    <property type="entry name" value="Band_7_1"/>
    <property type="match status" value="1"/>
</dbReference>
<dbReference type="Proteomes" id="UP000184076">
    <property type="component" value="Unassembled WGS sequence"/>
</dbReference>